<dbReference type="Proteomes" id="UP000315914">
    <property type="component" value="Unassembled WGS sequence"/>
</dbReference>
<name>A0A560J6J7_9BRAD</name>
<feature type="signal peptide" evidence="1">
    <location>
        <begin position="1"/>
        <end position="18"/>
    </location>
</feature>
<evidence type="ECO:0000256" key="1">
    <source>
        <dbReference type="SAM" id="SignalP"/>
    </source>
</evidence>
<keyword evidence="3" id="KW-1185">Reference proteome</keyword>
<gene>
    <name evidence="2" type="ORF">FBZ95_101158</name>
</gene>
<organism evidence="2 3">
    <name type="scientific">Bradyrhizobium sacchari</name>
    <dbReference type="NCBI Taxonomy" id="1399419"/>
    <lineage>
        <taxon>Bacteria</taxon>
        <taxon>Pseudomonadati</taxon>
        <taxon>Pseudomonadota</taxon>
        <taxon>Alphaproteobacteria</taxon>
        <taxon>Hyphomicrobiales</taxon>
        <taxon>Nitrobacteraceae</taxon>
        <taxon>Bradyrhizobium</taxon>
    </lineage>
</organism>
<dbReference type="AlphaFoldDB" id="A0A560J6J7"/>
<sequence>MRSLALLCLLVLAMPARAAAPEQHYLDLRDRYIAKFSKAKENDETFKQHDAALEELTRVLRGLVGPATIKGLPADGKSNVDTLFKGDSGFGHLDGLGFASDGDKMQAVVTTTGLLKHWLREHREDGMPQEIGAAFKSDRFYYLAIQDGLSLRQICRAAGCEARIRQCRRGGARRARQWRAEGAAA</sequence>
<reference evidence="2 3" key="1">
    <citation type="submission" date="2019-06" db="EMBL/GenBank/DDBJ databases">
        <title>Genomic Encyclopedia of Type Strains, Phase IV (KMG-V): Genome sequencing to study the core and pangenomes of soil and plant-associated prokaryotes.</title>
        <authorList>
            <person name="Whitman W."/>
        </authorList>
    </citation>
    <scope>NUCLEOTIDE SEQUENCE [LARGE SCALE GENOMIC DNA]</scope>
    <source>
        <strain evidence="2 3">BR 10556</strain>
    </source>
</reference>
<proteinExistence type="predicted"/>
<evidence type="ECO:0000313" key="3">
    <source>
        <dbReference type="Proteomes" id="UP000315914"/>
    </source>
</evidence>
<protein>
    <submittedName>
        <fullName evidence="2">Uncharacterized protein</fullName>
    </submittedName>
</protein>
<feature type="chain" id="PRO_5022204444" evidence="1">
    <location>
        <begin position="19"/>
        <end position="185"/>
    </location>
</feature>
<accession>A0A560J6J7</accession>
<keyword evidence="1" id="KW-0732">Signal</keyword>
<dbReference type="EMBL" id="VITW01000001">
    <property type="protein sequence ID" value="TWB83722.1"/>
    <property type="molecule type" value="Genomic_DNA"/>
</dbReference>
<evidence type="ECO:0000313" key="2">
    <source>
        <dbReference type="EMBL" id="TWB83722.1"/>
    </source>
</evidence>
<comment type="caution">
    <text evidence="2">The sequence shown here is derived from an EMBL/GenBank/DDBJ whole genome shotgun (WGS) entry which is preliminary data.</text>
</comment>